<dbReference type="AlphaFoldDB" id="A0A552FHT3"/>
<evidence type="ECO:0000313" key="2">
    <source>
        <dbReference type="Proteomes" id="UP000320293"/>
    </source>
</evidence>
<dbReference type="Proteomes" id="UP000320293">
    <property type="component" value="Unassembled WGS sequence"/>
</dbReference>
<evidence type="ECO:0000313" key="1">
    <source>
        <dbReference type="EMBL" id="TRU46264.1"/>
    </source>
</evidence>
<reference evidence="1 2" key="1">
    <citation type="submission" date="2019-01" db="EMBL/GenBank/DDBJ databases">
        <title>Coherence of Microcystis species and biogeography revealed through population genomics.</title>
        <authorList>
            <person name="Perez-Carrascal O.M."/>
            <person name="Terrat Y."/>
            <person name="Giani A."/>
            <person name="Fortin N."/>
            <person name="Tromas N."/>
            <person name="Shapiro B.J."/>
        </authorList>
    </citation>
    <scope>NUCLEOTIDE SEQUENCE [LARGE SCALE GENOMIC DNA]</scope>
    <source>
        <strain evidence="1">Ma_QC_Ca_00000000_S207</strain>
    </source>
</reference>
<protein>
    <submittedName>
        <fullName evidence="1">Uncharacterized protein</fullName>
    </submittedName>
</protein>
<organism evidence="1 2">
    <name type="scientific">Microcystis aeruginosa Ma_QC_Ca_00000000_S207</name>
    <dbReference type="NCBI Taxonomy" id="2486251"/>
    <lineage>
        <taxon>Bacteria</taxon>
        <taxon>Bacillati</taxon>
        <taxon>Cyanobacteriota</taxon>
        <taxon>Cyanophyceae</taxon>
        <taxon>Oscillatoriophycideae</taxon>
        <taxon>Chroococcales</taxon>
        <taxon>Microcystaceae</taxon>
        <taxon>Microcystis</taxon>
    </lineage>
</organism>
<gene>
    <name evidence="1" type="ORF">EWV91_13030</name>
</gene>
<proteinExistence type="predicted"/>
<comment type="caution">
    <text evidence="1">The sequence shown here is derived from an EMBL/GenBank/DDBJ whole genome shotgun (WGS) entry which is preliminary data.</text>
</comment>
<name>A0A552FHT3_MICAE</name>
<sequence length="605" mass="71995">MQLSKIPYANNGVLNQDITNRFEFFMHYWQFCFVGHKSSFDPYYLKSHRTVVEKVKLQIEGNYESAKKYIEIFLTNEVLFKKSDIIMMSLKGTKEMRAINKIKKYPLKTNSEWRKLNRKGAYEKLTTLNDWLNNSYPLVVTQKLKDILTKQLPMTAEDRDNIKELTNCYIIELYNKGFGESFIKKVPELISNKDKFPYERIAADFENREEYKQYKENAWANMSLEDQIDGILRFTQRTPVSRPVIFRIYDINWRTTPLTFLDVEFYNPTPTFNPKIVHKNSNHFFEETFTLKPEDYEKSSTCNACVTVDGVHEDDYLVKGYKKVKNALDIINMELALNGKAYPTNAFITNPQFDQLWGESEALTRWYKPLDAIEQGQQERLDFFDKLKYPDDKQMIEFACTIFAIIKDRDYYNPEELWITLEAHLGNESAIKQVFKNVYRVFLKYNYTLGWQRFYATTLNFKYSFSHPDQHYELTQADCQKFALIINPDRSENRSFERQTQLIRDTVQNTFISDTLDQVEAYLNDKSNFESKVNRWLEYNLKELYAQRNLTVHKNMSDTMFLLKQRQIKAMMNVFIETLLHNYINENAKSIEEAVKNINRKARRI</sequence>
<accession>A0A552FHT3</accession>
<dbReference type="EMBL" id="SFBF01000249">
    <property type="protein sequence ID" value="TRU46264.1"/>
    <property type="molecule type" value="Genomic_DNA"/>
</dbReference>